<dbReference type="GeneID" id="3544721"/>
<dbReference type="OMA" id="HHCHETT"/>
<dbReference type="KEGG" id="tcr:511575.90"/>
<dbReference type="SMR" id="Q4DG64"/>
<organism evidence="2 3">
    <name type="scientific">Trypanosoma cruzi (strain CL Brener)</name>
    <dbReference type="NCBI Taxonomy" id="353153"/>
    <lineage>
        <taxon>Eukaryota</taxon>
        <taxon>Discoba</taxon>
        <taxon>Euglenozoa</taxon>
        <taxon>Kinetoplastea</taxon>
        <taxon>Metakinetoplastina</taxon>
        <taxon>Trypanosomatida</taxon>
        <taxon>Trypanosomatidae</taxon>
        <taxon>Trypanosoma</taxon>
        <taxon>Schizotrypanum</taxon>
    </lineage>
</organism>
<evidence type="ECO:0000256" key="1">
    <source>
        <dbReference type="SAM" id="Coils"/>
    </source>
</evidence>
<sequence length="174" mass="20272">MYTSRTTHVHRFMSLVEELRQLQREAESNDGRIQRLLNELRLLDVKLEAKRDAKKRYAAEAQEEISRLEKDIASFKELWRSVTTAAAKHLVSSPSASLSTFHYSSTMSRDRSENTGNDLERQCEQLAELRAQRQGLEELLRRATVCYQHYRITDLFDINNDLERVALARLTNTT</sequence>
<dbReference type="AlphaFoldDB" id="Q4DG64"/>
<dbReference type="InParanoid" id="Q4DG64"/>
<reference evidence="2 3" key="1">
    <citation type="journal article" date="2005" name="Science">
        <title>The genome sequence of Trypanosoma cruzi, etiologic agent of Chagas disease.</title>
        <authorList>
            <person name="El-Sayed N.M."/>
            <person name="Myler P.J."/>
            <person name="Bartholomeu D.C."/>
            <person name="Nilsson D."/>
            <person name="Aggarwal G."/>
            <person name="Tran A.N."/>
            <person name="Ghedin E."/>
            <person name="Worthey E.A."/>
            <person name="Delcher A.L."/>
            <person name="Blandin G."/>
            <person name="Westenberger S.J."/>
            <person name="Caler E."/>
            <person name="Cerqueira G.C."/>
            <person name="Branche C."/>
            <person name="Haas B."/>
            <person name="Anupama A."/>
            <person name="Arner E."/>
            <person name="Aslund L."/>
            <person name="Attipoe P."/>
            <person name="Bontempi E."/>
            <person name="Bringaud F."/>
            <person name="Burton P."/>
            <person name="Cadag E."/>
            <person name="Campbell D.A."/>
            <person name="Carrington M."/>
            <person name="Crabtree J."/>
            <person name="Darban H."/>
            <person name="da Silveira J.F."/>
            <person name="de Jong P."/>
            <person name="Edwards K."/>
            <person name="Englund P.T."/>
            <person name="Fazelina G."/>
            <person name="Feldblyum T."/>
            <person name="Ferella M."/>
            <person name="Frasch A.C."/>
            <person name="Gull K."/>
            <person name="Horn D."/>
            <person name="Hou L."/>
            <person name="Huang Y."/>
            <person name="Kindlund E."/>
            <person name="Klingbeil M."/>
            <person name="Kluge S."/>
            <person name="Koo H."/>
            <person name="Lacerda D."/>
            <person name="Levin M.J."/>
            <person name="Lorenzi H."/>
            <person name="Louie T."/>
            <person name="Machado C.R."/>
            <person name="McCulloch R."/>
            <person name="McKenna A."/>
            <person name="Mizuno Y."/>
            <person name="Mottram J.C."/>
            <person name="Nelson S."/>
            <person name="Ochaya S."/>
            <person name="Osoegawa K."/>
            <person name="Pai G."/>
            <person name="Parsons M."/>
            <person name="Pentony M."/>
            <person name="Pettersson U."/>
            <person name="Pop M."/>
            <person name="Ramirez J.L."/>
            <person name="Rinta J."/>
            <person name="Robertson L."/>
            <person name="Salzberg S.L."/>
            <person name="Sanchez D.O."/>
            <person name="Seyler A."/>
            <person name="Sharma R."/>
            <person name="Shetty J."/>
            <person name="Simpson A.J."/>
            <person name="Sisk E."/>
            <person name="Tammi M.T."/>
            <person name="Tarleton R."/>
            <person name="Teixeira S."/>
            <person name="Van Aken S."/>
            <person name="Vogt C."/>
            <person name="Ward P.N."/>
            <person name="Wickstead B."/>
            <person name="Wortman J."/>
            <person name="White O."/>
            <person name="Fraser C.M."/>
            <person name="Stuart K.D."/>
            <person name="Andersson B."/>
        </authorList>
    </citation>
    <scope>NUCLEOTIDE SEQUENCE [LARGE SCALE GENOMIC DNA]</scope>
    <source>
        <strain evidence="2 3">CL Brener</strain>
    </source>
</reference>
<keyword evidence="3" id="KW-1185">Reference proteome</keyword>
<name>Q4DG64_TRYCC</name>
<dbReference type="Proteomes" id="UP000002296">
    <property type="component" value="Unassembled WGS sequence"/>
</dbReference>
<dbReference type="EMBL" id="AAHK01000518">
    <property type="protein sequence ID" value="EAN91518.1"/>
    <property type="molecule type" value="Genomic_DNA"/>
</dbReference>
<comment type="caution">
    <text evidence="2">The sequence shown here is derived from an EMBL/GenBank/DDBJ whole genome shotgun (WGS) entry which is preliminary data.</text>
</comment>
<proteinExistence type="predicted"/>
<dbReference type="RefSeq" id="XP_813369.1">
    <property type="nucleotide sequence ID" value="XM_808276.1"/>
</dbReference>
<gene>
    <name evidence="2" type="ORF">Tc00.1047053511575.90</name>
</gene>
<evidence type="ECO:0000313" key="3">
    <source>
        <dbReference type="Proteomes" id="UP000002296"/>
    </source>
</evidence>
<keyword evidence="1" id="KW-0175">Coiled coil</keyword>
<evidence type="ECO:0000313" key="2">
    <source>
        <dbReference type="EMBL" id="EAN91518.1"/>
    </source>
</evidence>
<feature type="coiled-coil region" evidence="1">
    <location>
        <begin position="19"/>
        <end position="78"/>
    </location>
</feature>
<dbReference type="PaxDb" id="353153-Q4DG64"/>
<accession>Q4DG64</accession>
<feature type="coiled-coil region" evidence="1">
    <location>
        <begin position="109"/>
        <end position="146"/>
    </location>
</feature>
<protein>
    <submittedName>
        <fullName evidence="2">Uncharacterized protein</fullName>
    </submittedName>
</protein>